<dbReference type="PROSITE" id="PS50885">
    <property type="entry name" value="HAMP"/>
    <property type="match status" value="1"/>
</dbReference>
<accession>A0A4R4A4H4</accession>
<dbReference type="InterPro" id="IPR000727">
    <property type="entry name" value="T_SNARE_dom"/>
</dbReference>
<dbReference type="Pfam" id="PF12729">
    <property type="entry name" value="4HB_MCP_1"/>
    <property type="match status" value="1"/>
</dbReference>
<gene>
    <name evidence="10" type="ORF">EDC29_1208</name>
</gene>
<evidence type="ECO:0000256" key="4">
    <source>
        <dbReference type="ARBA" id="ARBA00029447"/>
    </source>
</evidence>
<dbReference type="InterPro" id="IPR024478">
    <property type="entry name" value="HlyB_4HB_MCP"/>
</dbReference>
<keyword evidence="2" id="KW-0997">Cell inner membrane</keyword>
<dbReference type="PROSITE" id="PS50111">
    <property type="entry name" value="CHEMOTAXIS_TRANSDUC_2"/>
    <property type="match status" value="1"/>
</dbReference>
<evidence type="ECO:0000313" key="10">
    <source>
        <dbReference type="EMBL" id="TCW32093.1"/>
    </source>
</evidence>
<feature type="domain" description="T-SNARE coiled-coil homology" evidence="8">
    <location>
        <begin position="487"/>
        <end position="541"/>
    </location>
</feature>
<dbReference type="CDD" id="cd11386">
    <property type="entry name" value="MCP_signal"/>
    <property type="match status" value="1"/>
</dbReference>
<feature type="transmembrane region" description="Helical" evidence="6">
    <location>
        <begin position="209"/>
        <end position="230"/>
    </location>
</feature>
<evidence type="ECO:0000256" key="2">
    <source>
        <dbReference type="ARBA" id="ARBA00022519"/>
    </source>
</evidence>
<dbReference type="GO" id="GO:0004888">
    <property type="term" value="F:transmembrane signaling receptor activity"/>
    <property type="evidence" value="ECO:0007669"/>
    <property type="project" value="InterPro"/>
</dbReference>
<dbReference type="Pfam" id="PF00015">
    <property type="entry name" value="MCPsignal"/>
    <property type="match status" value="1"/>
</dbReference>
<dbReference type="AlphaFoldDB" id="A0A4R4A4H4"/>
<organism evidence="10 11">
    <name type="scientific">Marichromatium gracile</name>
    <name type="common">Chromatium gracile</name>
    <dbReference type="NCBI Taxonomy" id="1048"/>
    <lineage>
        <taxon>Bacteria</taxon>
        <taxon>Pseudomonadati</taxon>
        <taxon>Pseudomonadota</taxon>
        <taxon>Gammaproteobacteria</taxon>
        <taxon>Chromatiales</taxon>
        <taxon>Chromatiaceae</taxon>
        <taxon>Marichromatium</taxon>
    </lineage>
</organism>
<evidence type="ECO:0000256" key="6">
    <source>
        <dbReference type="SAM" id="Phobius"/>
    </source>
</evidence>
<feature type="domain" description="HAMP" evidence="9">
    <location>
        <begin position="247"/>
        <end position="287"/>
    </location>
</feature>
<evidence type="ECO:0000256" key="3">
    <source>
        <dbReference type="ARBA" id="ARBA00023224"/>
    </source>
</evidence>
<dbReference type="InterPro" id="IPR004090">
    <property type="entry name" value="Chemotax_Me-accpt_rcpt"/>
</dbReference>
<dbReference type="PANTHER" id="PTHR32089">
    <property type="entry name" value="METHYL-ACCEPTING CHEMOTAXIS PROTEIN MCPB"/>
    <property type="match status" value="1"/>
</dbReference>
<dbReference type="SMART" id="SM00283">
    <property type="entry name" value="MA"/>
    <property type="match status" value="1"/>
</dbReference>
<feature type="domain" description="Methyl-accepting transducer" evidence="7">
    <location>
        <begin position="292"/>
        <end position="528"/>
    </location>
</feature>
<evidence type="ECO:0000259" key="8">
    <source>
        <dbReference type="PROSITE" id="PS50192"/>
    </source>
</evidence>
<dbReference type="GO" id="GO:0007165">
    <property type="term" value="P:signal transduction"/>
    <property type="evidence" value="ECO:0007669"/>
    <property type="project" value="UniProtKB-KW"/>
</dbReference>
<keyword evidence="6" id="KW-0812">Transmembrane</keyword>
<dbReference type="PRINTS" id="PR00260">
    <property type="entry name" value="CHEMTRNSDUCR"/>
</dbReference>
<dbReference type="GO" id="GO:0005886">
    <property type="term" value="C:plasma membrane"/>
    <property type="evidence" value="ECO:0007669"/>
    <property type="project" value="UniProtKB-SubCell"/>
</dbReference>
<comment type="similarity">
    <text evidence="4">Belongs to the methyl-accepting chemotaxis (MCP) protein family.</text>
</comment>
<evidence type="ECO:0000259" key="7">
    <source>
        <dbReference type="PROSITE" id="PS50111"/>
    </source>
</evidence>
<proteinExistence type="inferred from homology"/>
<dbReference type="Gene3D" id="1.10.287.950">
    <property type="entry name" value="Methyl-accepting chemotaxis protein"/>
    <property type="match status" value="1"/>
</dbReference>
<name>A0A4R4A4H4_MARGR</name>
<keyword evidence="6" id="KW-0472">Membrane</keyword>
<dbReference type="SUPFAM" id="SSF58104">
    <property type="entry name" value="Methyl-accepting chemotaxis protein (MCP) signaling domain"/>
    <property type="match status" value="1"/>
</dbReference>
<evidence type="ECO:0000256" key="1">
    <source>
        <dbReference type="ARBA" id="ARBA00004429"/>
    </source>
</evidence>
<keyword evidence="6" id="KW-1133">Transmembrane helix</keyword>
<comment type="subcellular location">
    <subcellularLocation>
        <location evidence="1">Cell inner membrane</location>
        <topology evidence="1">Multi-pass membrane protein</topology>
    </subcellularLocation>
</comment>
<reference evidence="10 11" key="1">
    <citation type="submission" date="2019-03" db="EMBL/GenBank/DDBJ databases">
        <title>Genomic Encyclopedia of Type Strains, Phase IV (KMG-IV): sequencing the most valuable type-strain genomes for metagenomic binning, comparative biology and taxonomic classification.</title>
        <authorList>
            <person name="Goeker M."/>
        </authorList>
    </citation>
    <scope>NUCLEOTIDE SEQUENCE [LARGE SCALE GENOMIC DNA]</scope>
    <source>
        <strain evidence="10 11">DSM 203</strain>
    </source>
</reference>
<dbReference type="GO" id="GO:0006935">
    <property type="term" value="P:chemotaxis"/>
    <property type="evidence" value="ECO:0007669"/>
    <property type="project" value="InterPro"/>
</dbReference>
<evidence type="ECO:0000259" key="9">
    <source>
        <dbReference type="PROSITE" id="PS50885"/>
    </source>
</evidence>
<sequence length="564" mass="61480">MLDKISLKTKLLVGFLLVAAIVLTIGLRAIQGEHTMRTDVVRIGQVRLPAIIALNHLNYQRVQIRGQSLEAQMHADWTEGTRKLLEQVLRQREASWREVETVLERYAALEKTEDEVAIFAAFNAEYDAWRAIYRKLDTLMRRMLEAPQRQGVDAQAVYDEVRDAYMHQVQEMIPISDRLGAMVESMVMINNRFANDAVTEAIDASEHTVMVSSILMSIGLVLSIALGLFITRDVLRRLGGEPAYALAVVNQVAEGDLGARITLRKGDTTSLLAAFSVMVENMRRLLREVASVGNQVATSAEELSAASAQAREQIARQQTETGQVAAAINQMTTTVEQVARHAGEAADAARATNREADTGGEVVEQAIAAVEAMAQELESSAQVVGRLSQDSREIGDVLDVIRGVAEQTNLLALNAAIEAARAGEAGRGFAVVADEVRTLANRTQRSTEDIQQKIERVQSGANGAVEVMDKGRAMAQQTVEQARRAGESLRTINGSITTINDMNTQIASAAEQQATVAEEINRNVHTISDVVEESATGSTQVAAASTELARLAAQLQERLERFKL</sequence>
<dbReference type="EMBL" id="SMDC01000020">
    <property type="protein sequence ID" value="TCW32093.1"/>
    <property type="molecule type" value="Genomic_DNA"/>
</dbReference>
<dbReference type="PANTHER" id="PTHR32089:SF112">
    <property type="entry name" value="LYSOZYME-LIKE PROTEIN-RELATED"/>
    <property type="match status" value="1"/>
</dbReference>
<dbReference type="PROSITE" id="PS50192">
    <property type="entry name" value="T_SNARE"/>
    <property type="match status" value="1"/>
</dbReference>
<dbReference type="InterPro" id="IPR003660">
    <property type="entry name" value="HAMP_dom"/>
</dbReference>
<dbReference type="RefSeq" id="WP_123141073.1">
    <property type="nucleotide sequence ID" value="NZ_NRRH01000029.1"/>
</dbReference>
<protein>
    <submittedName>
        <fullName evidence="10">Methyl-accepting chemotaxis protein</fullName>
    </submittedName>
</protein>
<dbReference type="FunFam" id="1.10.287.950:FF:000001">
    <property type="entry name" value="Methyl-accepting chemotaxis sensory transducer"/>
    <property type="match status" value="1"/>
</dbReference>
<dbReference type="InterPro" id="IPR004089">
    <property type="entry name" value="MCPsignal_dom"/>
</dbReference>
<evidence type="ECO:0000313" key="11">
    <source>
        <dbReference type="Proteomes" id="UP000295247"/>
    </source>
</evidence>
<dbReference type="Proteomes" id="UP000295247">
    <property type="component" value="Unassembled WGS sequence"/>
</dbReference>
<evidence type="ECO:0000256" key="5">
    <source>
        <dbReference type="PROSITE-ProRule" id="PRU00284"/>
    </source>
</evidence>
<keyword evidence="2" id="KW-1003">Cell membrane</keyword>
<keyword evidence="3 5" id="KW-0807">Transducer</keyword>
<comment type="caution">
    <text evidence="10">The sequence shown here is derived from an EMBL/GenBank/DDBJ whole genome shotgun (WGS) entry which is preliminary data.</text>
</comment>